<evidence type="ECO:0000256" key="7">
    <source>
        <dbReference type="PIRSR" id="PIRSR000097-2"/>
    </source>
</evidence>
<dbReference type="Pfam" id="PF00248">
    <property type="entry name" value="Aldo_ket_red"/>
    <property type="match status" value="1"/>
</dbReference>
<keyword evidence="9" id="KW-0732">Signal</keyword>
<accession>A0AAN6EXL4</accession>
<feature type="binding site" evidence="7">
    <location>
        <position position="155"/>
    </location>
    <ligand>
        <name>substrate</name>
    </ligand>
</feature>
<evidence type="ECO:0000256" key="8">
    <source>
        <dbReference type="PIRSR" id="PIRSR000097-3"/>
    </source>
</evidence>
<evidence type="ECO:0000313" key="11">
    <source>
        <dbReference type="EMBL" id="KAJ8993098.1"/>
    </source>
</evidence>
<dbReference type="PIRSF" id="PIRSF000097">
    <property type="entry name" value="AKR"/>
    <property type="match status" value="1"/>
</dbReference>
<protein>
    <recommendedName>
        <fullName evidence="1">D-xylose reductase [NAD(P)H]</fullName>
        <ecNumber evidence="1">1.1.1.307</ecNumber>
    </recommendedName>
</protein>
<dbReference type="InterPro" id="IPR023210">
    <property type="entry name" value="NADP_OxRdtase_dom"/>
</dbReference>
<evidence type="ECO:0000256" key="4">
    <source>
        <dbReference type="ARBA" id="ARBA00047534"/>
    </source>
</evidence>
<comment type="catalytic activity">
    <reaction evidence="5">
        <text>xylitol + NAD(+) = D-xylose + NADH + H(+)</text>
        <dbReference type="Rhea" id="RHEA:27441"/>
        <dbReference type="ChEBI" id="CHEBI:15378"/>
        <dbReference type="ChEBI" id="CHEBI:17151"/>
        <dbReference type="ChEBI" id="CHEBI:53455"/>
        <dbReference type="ChEBI" id="CHEBI:57540"/>
        <dbReference type="ChEBI" id="CHEBI:57945"/>
        <dbReference type="EC" id="1.1.1.307"/>
    </reaction>
</comment>
<evidence type="ECO:0000256" key="1">
    <source>
        <dbReference type="ARBA" id="ARBA00012845"/>
    </source>
</evidence>
<feature type="site" description="Lowers pKa of active site Tyr" evidence="8">
    <location>
        <position position="122"/>
    </location>
</feature>
<dbReference type="GO" id="GO:0016491">
    <property type="term" value="F:oxidoreductase activity"/>
    <property type="evidence" value="ECO:0007669"/>
    <property type="project" value="UniProtKB-KW"/>
</dbReference>
<evidence type="ECO:0000256" key="6">
    <source>
        <dbReference type="PIRSR" id="PIRSR000097-1"/>
    </source>
</evidence>
<comment type="catalytic activity">
    <reaction evidence="4">
        <text>xylitol + NADP(+) = D-xylose + NADPH + H(+)</text>
        <dbReference type="Rhea" id="RHEA:27445"/>
        <dbReference type="ChEBI" id="CHEBI:15378"/>
        <dbReference type="ChEBI" id="CHEBI:17151"/>
        <dbReference type="ChEBI" id="CHEBI:53455"/>
        <dbReference type="ChEBI" id="CHEBI:57783"/>
        <dbReference type="ChEBI" id="CHEBI:58349"/>
        <dbReference type="EC" id="1.1.1.307"/>
    </reaction>
</comment>
<dbReference type="PRINTS" id="PR00069">
    <property type="entry name" value="ALDKETRDTASE"/>
</dbReference>
<dbReference type="InterPro" id="IPR018170">
    <property type="entry name" value="Aldo/ket_reductase_CS"/>
</dbReference>
<dbReference type="PROSITE" id="PS00062">
    <property type="entry name" value="ALDOKETO_REDUCTASE_2"/>
    <property type="match status" value="1"/>
</dbReference>
<feature type="chain" id="PRO_5042972006" description="D-xylose reductase [NAD(P)H]" evidence="9">
    <location>
        <begin position="28"/>
        <end position="365"/>
    </location>
</feature>
<evidence type="ECO:0000256" key="2">
    <source>
        <dbReference type="ARBA" id="ARBA00023002"/>
    </source>
</evidence>
<feature type="signal peptide" evidence="9">
    <location>
        <begin position="1"/>
        <end position="27"/>
    </location>
</feature>
<proteinExistence type="predicted"/>
<evidence type="ECO:0000256" key="5">
    <source>
        <dbReference type="ARBA" id="ARBA00049485"/>
    </source>
</evidence>
<organism evidence="11 12">
    <name type="scientific">Exophiala dermatitidis</name>
    <name type="common">Black yeast-like fungus</name>
    <name type="synonym">Wangiella dermatitidis</name>
    <dbReference type="NCBI Taxonomy" id="5970"/>
    <lineage>
        <taxon>Eukaryota</taxon>
        <taxon>Fungi</taxon>
        <taxon>Dikarya</taxon>
        <taxon>Ascomycota</taxon>
        <taxon>Pezizomycotina</taxon>
        <taxon>Eurotiomycetes</taxon>
        <taxon>Chaetothyriomycetidae</taxon>
        <taxon>Chaetothyriales</taxon>
        <taxon>Herpotrichiellaceae</taxon>
        <taxon>Exophiala</taxon>
    </lineage>
</organism>
<dbReference type="CDD" id="cd19071">
    <property type="entry name" value="AKR_AKR1-5-like"/>
    <property type="match status" value="1"/>
</dbReference>
<dbReference type="Gene3D" id="3.20.20.100">
    <property type="entry name" value="NADP-dependent oxidoreductase domain"/>
    <property type="match status" value="1"/>
</dbReference>
<dbReference type="SUPFAM" id="SSF51430">
    <property type="entry name" value="NAD(P)-linked oxidoreductase"/>
    <property type="match status" value="1"/>
</dbReference>
<evidence type="ECO:0000259" key="10">
    <source>
        <dbReference type="Pfam" id="PF00248"/>
    </source>
</evidence>
<evidence type="ECO:0000256" key="9">
    <source>
        <dbReference type="SAM" id="SignalP"/>
    </source>
</evidence>
<dbReference type="EMBL" id="JAJGCB010000004">
    <property type="protein sequence ID" value="KAJ8993098.1"/>
    <property type="molecule type" value="Genomic_DNA"/>
</dbReference>
<evidence type="ECO:0000256" key="3">
    <source>
        <dbReference type="ARBA" id="ARBA00025065"/>
    </source>
</evidence>
<dbReference type="InterPro" id="IPR020471">
    <property type="entry name" value="AKR"/>
</dbReference>
<reference evidence="11" key="1">
    <citation type="submission" date="2023-01" db="EMBL/GenBank/DDBJ databases">
        <title>Exophiala dermititidis isolated from Cystic Fibrosis Patient.</title>
        <authorList>
            <person name="Kurbessoian T."/>
            <person name="Crocker A."/>
            <person name="Murante D."/>
            <person name="Hogan D.A."/>
            <person name="Stajich J.E."/>
        </authorList>
    </citation>
    <scope>NUCLEOTIDE SEQUENCE</scope>
    <source>
        <strain evidence="11">Ex8</strain>
    </source>
</reference>
<dbReference type="AlphaFoldDB" id="A0AAN6EXL4"/>
<comment type="caution">
    <text evidence="11">The sequence shown here is derived from an EMBL/GenBank/DDBJ whole genome shotgun (WGS) entry which is preliminary data.</text>
</comment>
<sequence>MSPSSNPVVFATVLFGLANSFIPCVSAAKKTEQTLIGDTGHGHKGLDIPSIGLGLWNSKDEEATHAVEYAFAAGYRHLDSAAAYGNEAYVGRALSKHKGKSSSLSSSSPPPPPRAQYWVTSKLWNTDHRPQRVEPALDRTLSDLSIPYLDLYLMHWPVAFLPDAPPGRTIVDQDIDILTTWRAMEDLVRTNKTRYIGVSNFSPRQLDTILKNCNIKPYAHEFETHPYLQQQEFVDWHAKHDIKVIAYSPLANMNPTYKNKHSDLPKILDDPFWKDVASRKNVTVAQAVLGWGIQRGTIVIPKSVHEKYIFENIAAVNVTFTKDEMTDIAAQDKRSRFNNPSKNWGVDLFEDLDDGATPRLWMEEL</sequence>
<dbReference type="PANTHER" id="PTHR11732">
    <property type="entry name" value="ALDO/KETO REDUCTASE"/>
    <property type="match status" value="1"/>
</dbReference>
<dbReference type="InterPro" id="IPR036812">
    <property type="entry name" value="NAD(P)_OxRdtase_dom_sf"/>
</dbReference>
<comment type="function">
    <text evidence="3">Catalyzes the initial reaction in the xylose utilization pathway by reducing D-xylose into xylitol. Xylose is a major component of hemicelluloses such as xylan. Most fungi utilize D-xylose via three enzymatic reactions, xylose reductase (XR), xylitol dehydrogenase (XDH), and xylulokinase, to form xylulose 5-phosphate, which enters pentose phosphate pathway.</text>
</comment>
<gene>
    <name evidence="11" type="ORF">HRR80_003131</name>
</gene>
<keyword evidence="2" id="KW-0560">Oxidoreductase</keyword>
<name>A0AAN6EXL4_EXODE</name>
<feature type="active site" description="Proton donor" evidence="6">
    <location>
        <position position="84"/>
    </location>
</feature>
<dbReference type="EC" id="1.1.1.307" evidence="1"/>
<evidence type="ECO:0000313" key="12">
    <source>
        <dbReference type="Proteomes" id="UP001161757"/>
    </source>
</evidence>
<dbReference type="Proteomes" id="UP001161757">
    <property type="component" value="Unassembled WGS sequence"/>
</dbReference>
<dbReference type="PROSITE" id="PS00798">
    <property type="entry name" value="ALDOKETO_REDUCTASE_1"/>
    <property type="match status" value="1"/>
</dbReference>
<feature type="domain" description="NADP-dependent oxidoreductase" evidence="10">
    <location>
        <begin position="51"/>
        <end position="330"/>
    </location>
</feature>